<evidence type="ECO:0000313" key="4">
    <source>
        <dbReference type="EMBL" id="AAQ16002.1"/>
    </source>
</evidence>
<accession>Q586E4</accession>
<dbReference type="eggNOG" id="ENOG502R2AG">
    <property type="taxonomic scope" value="Eukaryota"/>
</dbReference>
<evidence type="ECO:0000256" key="1">
    <source>
        <dbReference type="SAM" id="Coils"/>
    </source>
</evidence>
<evidence type="ECO:0008006" key="7">
    <source>
        <dbReference type="Google" id="ProtNLM"/>
    </source>
</evidence>
<proteinExistence type="predicted"/>
<feature type="region of interest" description="Disordered" evidence="2">
    <location>
        <begin position="566"/>
        <end position="598"/>
    </location>
</feature>
<feature type="compositionally biased region" description="Basic residues" evidence="2">
    <location>
        <begin position="427"/>
        <end position="439"/>
    </location>
</feature>
<dbReference type="GO" id="GO:0005737">
    <property type="term" value="C:cytoplasm"/>
    <property type="evidence" value="ECO:0006056"/>
    <property type="project" value="Others"/>
</dbReference>
<keyword evidence="3" id="KW-1133">Transmembrane helix</keyword>
<dbReference type="KEGG" id="tbr:Tb927.2.5440"/>
<keyword evidence="6" id="KW-1185">Reference proteome</keyword>
<dbReference type="InParanoid" id="Q586E4"/>
<reference evidence="5" key="1">
    <citation type="submission" date="1999-08" db="EMBL/GenBank/DDBJ databases">
        <authorList>
            <person name="El-Sayed N.M."/>
            <person name="Khalak H."/>
            <person name="Adams M.D."/>
        </authorList>
    </citation>
    <scope>NUCLEOTIDE SEQUENCE</scope>
    <source>
        <strain evidence="5">GUTat10.1</strain>
    </source>
</reference>
<feature type="compositionally biased region" description="Basic and acidic residues" evidence="2">
    <location>
        <begin position="584"/>
        <end position="598"/>
    </location>
</feature>
<organism evidence="5 6">
    <name type="scientific">Trypanosoma brucei brucei (strain 927/4 GUTat10.1)</name>
    <dbReference type="NCBI Taxonomy" id="185431"/>
    <lineage>
        <taxon>Eukaryota</taxon>
        <taxon>Discoba</taxon>
        <taxon>Euglenozoa</taxon>
        <taxon>Kinetoplastea</taxon>
        <taxon>Metakinetoplastina</taxon>
        <taxon>Trypanosomatida</taxon>
        <taxon>Trypanosomatidae</taxon>
        <taxon>Trypanosoma</taxon>
    </lineage>
</organism>
<protein>
    <recommendedName>
        <fullName evidence="7">Transmembrane protein</fullName>
    </recommendedName>
</protein>
<sequence>METDVVRPRIVVGLELVGTASLLLVLARLVFFGIFSFFIGYSKRCNRHFTYASTEKKGNAKGSPVGGPAKRTRKRKEHNKEKMSFRRQSFRDGCQTGFVPGDYDISHGPPHEGGTWPHGHKYGSQRSMSCRSCGSGVRLPNNSFLMSRAGGYGQRESSFSGMCRASQYGNFATYGMMGSGYRSFGASGFGAVDGGSMYRGYQDSMPVQKLFSSRRDRGRVPSQVGFFRRPSQLSWSNSSNYVQVSKSLYGIDGGVSKEPARSEVGRKFSVAGEATMSANGLGEAKPPQALGSRIAEKFAGKSHSLHPREGAPVRKNSPFAVDARQARTKSPASYDLADAEDFHIMEGHASPVCEATRAIVETVSDGSSRTIITAESNNVALDIPLSRTVGEVVHPLARVGSAFGEGTEDTQEQTSVASKGETSNTYGRHRRPFLKRSSSLHRPRGVNAVNISIAEFPEAEEVQDSLEGDILNTRNSTGVPHDTNRPRRNQVSEACDVLHPTSNEETAGGGEKFASLRPNTNRGSHMQAGESDIRGKLATDGCTGCGPDIARTQSPGSQGELLCDGNTRAADGATPVTETASIKESQRRTRTNEEQRHPKDLKTNRIKTVVLVEKVPSTSTPLLVEGNNISYRGSKHEAHEVVIRNPSSTNFYSTTLNGVKDAVCDGYNASVLSVEAPNSDMLFRSPVWPYLTRIVRGVLQRCQTTADSIVSVTSALGFFHDDKVKDLFDLNGGRFETMQVQPSPIYGPRIPQLRYTKVTSSMAFDESLNKALSRASTDPILSTMTGGVLVALLLVKQSRIVRTESGESTCDVLLSSLVFASSGSGTHPYDSAISRVKNEYCMLFHLVLGGPSHTCFLLSLSTADESDEEVNGKEIVENLLELHRKMHSTYNYPLRNGSVTRFVKYVMAANKEGIERLKHEEDPEKKNRLKRYVQEQTRLLNDATKMLKDAEAELRARANQPR</sequence>
<dbReference type="GeneID" id="3655845"/>
<feature type="coiled-coil region" evidence="1">
    <location>
        <begin position="933"/>
        <end position="960"/>
    </location>
</feature>
<dbReference type="RefSeq" id="XP_951710.1">
    <property type="nucleotide sequence ID" value="XM_946617.1"/>
</dbReference>
<dbReference type="InterPro" id="IPR027417">
    <property type="entry name" value="P-loop_NTPase"/>
</dbReference>
<name>Q586E4_TRYB2</name>
<dbReference type="SUPFAM" id="SSF52540">
    <property type="entry name" value="P-loop containing nucleoside triphosphate hydrolases"/>
    <property type="match status" value="1"/>
</dbReference>
<dbReference type="EMBL" id="AE017150">
    <property type="protein sequence ID" value="AAQ16002.1"/>
    <property type="molecule type" value="Genomic_DNA"/>
</dbReference>
<keyword evidence="3" id="KW-0472">Membrane</keyword>
<feature type="region of interest" description="Disordered" evidence="2">
    <location>
        <begin position="500"/>
        <end position="529"/>
    </location>
</feature>
<reference evidence="4 6" key="3">
    <citation type="journal article" date="2005" name="Science">
        <title>The genome of the African trypanosome Trypanosoma brucei.</title>
        <authorList>
            <person name="Berriman M."/>
            <person name="Ghedin E."/>
            <person name="Hertz-Fowler C."/>
            <person name="Blandin G."/>
            <person name="Renauld H."/>
            <person name="Bartholomeu D.C."/>
            <person name="Lennard N.J."/>
            <person name="Caler E."/>
            <person name="Hamlin N.E."/>
            <person name="Haas B."/>
            <person name="Bohme U."/>
            <person name="Hannick L."/>
            <person name="Aslett M.A."/>
            <person name="Shallom J."/>
            <person name="Marcello L."/>
            <person name="Hou L."/>
            <person name="Wickstead B."/>
            <person name="Alsmark U.C."/>
            <person name="Arrowsmith C."/>
            <person name="Atkin R.J."/>
            <person name="Barron A.J."/>
            <person name="Bringaud F."/>
            <person name="Brooks K."/>
            <person name="Carrington M."/>
            <person name="Cherevach I."/>
            <person name="Chillingworth T.J."/>
            <person name="Churcher C."/>
            <person name="Clark L.N."/>
            <person name="Corton C.H."/>
            <person name="Cronin A."/>
            <person name="Davies R.M."/>
            <person name="Doggett J."/>
            <person name="Djikeng A."/>
            <person name="Feldblyum T."/>
            <person name="Field M.C."/>
            <person name="Fraser A."/>
            <person name="Goodhead I."/>
            <person name="Hance Z."/>
            <person name="Harper D."/>
            <person name="Harris B.R."/>
            <person name="Hauser H."/>
            <person name="Hostetler J."/>
            <person name="Ivens A."/>
            <person name="Jagels K."/>
            <person name="Johnson D."/>
            <person name="Johnson J."/>
            <person name="Jones K."/>
            <person name="Kerhornou A.X."/>
            <person name="Koo H."/>
            <person name="Larke N."/>
            <person name="Landfear S."/>
            <person name="Larkin C."/>
            <person name="Leech V."/>
            <person name="Line A."/>
            <person name="Lord A."/>
            <person name="Macleod A."/>
            <person name="Mooney P.J."/>
            <person name="Moule S."/>
            <person name="Martin D.M."/>
            <person name="Morgan G.W."/>
            <person name="Mungall K."/>
            <person name="Norbertczak H."/>
            <person name="Ormond D."/>
            <person name="Pai G."/>
            <person name="Peacock C.S."/>
            <person name="Peterson J."/>
            <person name="Quail M.A."/>
            <person name="Rabbinowitsch E."/>
            <person name="Rajandream M.A."/>
            <person name="Reitter C."/>
            <person name="Salzberg S.L."/>
            <person name="Sanders M."/>
            <person name="Schobel S."/>
            <person name="Sharp S."/>
            <person name="Simmonds M."/>
            <person name="Simpson A.J."/>
            <person name="Tallon L."/>
            <person name="Turner C.M."/>
            <person name="Tait A."/>
            <person name="Tivey A.R."/>
            <person name="Van Aken S."/>
            <person name="Walker D."/>
            <person name="Wanless D."/>
            <person name="Wang S."/>
            <person name="White B."/>
            <person name="White O."/>
            <person name="Whitehead S."/>
            <person name="Woodward J."/>
            <person name="Wortman J."/>
            <person name="Adams M.D."/>
            <person name="Embley T.M."/>
            <person name="Gull K."/>
            <person name="Ullu E."/>
            <person name="Barry J.D."/>
            <person name="Fairlamb A.H."/>
            <person name="Opperdoes F."/>
            <person name="Barrell B.G."/>
            <person name="Donelson J.E."/>
            <person name="Hall N."/>
            <person name="Fraser C.M."/>
            <person name="Melville S.E."/>
            <person name="El-Sayed N.M."/>
        </authorList>
    </citation>
    <scope>NUCLEOTIDE SEQUENCE [LARGE SCALE GENOMIC DNA]</scope>
    <source>
        <strain evidence="4 6">927/4 GUTat10.1</strain>
    </source>
</reference>
<evidence type="ECO:0000313" key="6">
    <source>
        <dbReference type="Proteomes" id="UP000008524"/>
    </source>
</evidence>
<dbReference type="PaxDb" id="5691-AAQ16002"/>
<dbReference type="AlphaFoldDB" id="Q586E4"/>
<feature type="region of interest" description="Disordered" evidence="2">
    <location>
        <begin position="56"/>
        <end position="83"/>
    </location>
</feature>
<evidence type="ECO:0000256" key="2">
    <source>
        <dbReference type="SAM" id="MobiDB-lite"/>
    </source>
</evidence>
<feature type="region of interest" description="Disordered" evidence="2">
    <location>
        <begin position="403"/>
        <end position="439"/>
    </location>
</feature>
<dbReference type="PANTHER" id="PTHR35615">
    <property type="entry name" value="PRESENT IN THE OUTER MITOCHONDRIAL MEMBRANE PROTEOME 22-RELATED"/>
    <property type="match status" value="1"/>
</dbReference>
<evidence type="ECO:0000256" key="3">
    <source>
        <dbReference type="SAM" id="Phobius"/>
    </source>
</evidence>
<feature type="transmembrane region" description="Helical" evidence="3">
    <location>
        <begin position="12"/>
        <end position="39"/>
    </location>
</feature>
<feature type="compositionally biased region" description="Polar residues" evidence="2">
    <location>
        <begin position="412"/>
        <end position="426"/>
    </location>
</feature>
<dbReference type="PANTHER" id="PTHR35615:SF8">
    <property type="entry name" value="TRANSMEMBRANE PROTEIN"/>
    <property type="match status" value="1"/>
</dbReference>
<keyword evidence="1" id="KW-0175">Coiled coil</keyword>
<evidence type="ECO:0000313" key="5">
    <source>
        <dbReference type="EMBL" id="AAX78986.1"/>
    </source>
</evidence>
<reference evidence="4" key="2">
    <citation type="journal article" date="2005" name="Science">
        <title>Comparative genomics of trypanosomatid parasitic protozoa.</title>
        <authorList>
            <person name="El-Sayed N.M."/>
            <person name="Myler P.J."/>
            <person name="Blandin G."/>
            <person name="Berriman M."/>
            <person name="Crabtree J."/>
            <person name="Aggarwal G."/>
            <person name="Caler E."/>
            <person name="Renauld H."/>
            <person name="Worthey E.A."/>
            <person name="Hertz-Fowler C."/>
            <person name="Ghedin E."/>
            <person name="Peacock C."/>
            <person name="Bartholomeu D.C."/>
            <person name="Haas B.J."/>
            <person name="Tran A.N."/>
            <person name="Wortman J.R."/>
            <person name="Alsmark U.C."/>
            <person name="Angiuoli S."/>
            <person name="Anupama A."/>
            <person name="Badger J."/>
            <person name="Bringaud F."/>
            <person name="Cadag E."/>
            <person name="Carlton J.M."/>
            <person name="Cerqueira G.C."/>
            <person name="Creasy T."/>
            <person name="Delcher A.L."/>
            <person name="Djikeng A."/>
            <person name="Embley T.M."/>
            <person name="Hauser C."/>
            <person name="Ivens A.C."/>
            <person name="Kummerfeld S.K."/>
            <person name="Pereira-Leal J.B."/>
            <person name="Nilsson D."/>
            <person name="Peterson J."/>
            <person name="Salzberg S.L."/>
            <person name="Shallom J."/>
            <person name="Silva J.C."/>
            <person name="Sundaram J."/>
            <person name="Westenberger S."/>
            <person name="White O."/>
            <person name="Melville S.E."/>
            <person name="Donelson J.E."/>
            <person name="Andersson B."/>
            <person name="Stuart K.D."/>
            <person name="Hall N."/>
        </authorList>
    </citation>
    <scope>NUCLEOTIDE SEQUENCE</scope>
    <source>
        <strain evidence="4">927/4 GUTat10.1</strain>
    </source>
</reference>
<dbReference type="EMBL" id="AC008368">
    <property type="protein sequence ID" value="AAX78986.1"/>
    <property type="molecule type" value="Genomic_DNA"/>
</dbReference>
<gene>
    <name evidence="4" type="primary">1F7.90</name>
    <name evidence="5" type="ORF">Tb927.2.5440</name>
</gene>
<reference evidence="4" key="5">
    <citation type="submission" date="2005-04" db="EMBL/GenBank/DDBJ databases">
        <title>Sequencing, closure, and annotation of Trypanosoma brucei chromosomes 2 through 8.</title>
        <authorList>
            <person name="Ghedin E."/>
            <person name="Blandin G."/>
            <person name="Bartholomeu D."/>
            <person name="Caler E."/>
            <person name="Haas B."/>
            <person name="Hannick L."/>
            <person name="Shallom J."/>
            <person name="Hou L."/>
            <person name="Djikeng A."/>
            <person name="Feldblyum T."/>
            <person name="Hostetler J."/>
            <person name="Johnson J."/>
            <person name="Jones K."/>
            <person name="Koo H.L."/>
            <person name="Larkin C."/>
            <person name="Pai G."/>
            <person name="Peterson J."/>
            <person name="Khalak H.G."/>
            <person name="Salzberg S."/>
            <person name="Simpson A.J."/>
            <person name="Tallon L."/>
            <person name="Van Aken S."/>
            <person name="Wanless D."/>
            <person name="White O."/>
            <person name="Wortman J."/>
            <person name="Fraser C.M."/>
            <person name="El-Sayed N.M.A."/>
        </authorList>
    </citation>
    <scope>NUCLEOTIDE SEQUENCE</scope>
    <source>
        <strain evidence="4">927/4 GUTat10.1</strain>
    </source>
</reference>
<reference evidence="5" key="4">
    <citation type="submission" date="2005-04" db="EMBL/GenBank/DDBJ databases">
        <title>.</title>
        <authorList>
            <person name="Ghedin E."/>
            <person name="Blandin G."/>
            <person name="Bartholomeu D."/>
            <person name="Caler E."/>
            <person name="Haas B."/>
            <person name="Hannick L."/>
            <person name="Shallom J."/>
            <person name="Hou L."/>
            <person name="Djikeng A."/>
            <person name="Feldblyum T."/>
            <person name="Hostetler J."/>
            <person name="Johnson J."/>
            <person name="Jones K."/>
            <person name="Koo H.L."/>
            <person name="Larkin C."/>
            <person name="Pai G."/>
            <person name="Peterson J."/>
            <person name="Khalak H.G."/>
            <person name="Salzberg S."/>
            <person name="Simpson A.J."/>
            <person name="Tallon L."/>
            <person name="Van Aken S."/>
            <person name="Wanless D."/>
            <person name="White O."/>
            <person name="Wortman J."/>
            <person name="Fraser C.M."/>
            <person name="El-Sayed N.M.A."/>
        </authorList>
    </citation>
    <scope>NUCLEOTIDE SEQUENCE</scope>
    <source>
        <strain evidence="5">GUTat10.1</strain>
    </source>
</reference>
<dbReference type="STRING" id="185431.Q586E4"/>
<keyword evidence="3" id="KW-0812">Transmembrane</keyword>
<dbReference type="Proteomes" id="UP000008524">
    <property type="component" value="Chromosome 2"/>
</dbReference>
<accession>D7SG48</accession>
<dbReference type="OrthoDB" id="277748at2759"/>